<protein>
    <submittedName>
        <fullName evidence="2">Uncharacterized protein</fullName>
    </submittedName>
</protein>
<dbReference type="Proteomes" id="UP000179642">
    <property type="component" value="Unassembled WGS sequence"/>
</dbReference>
<accession>A0A1S2QQ46</accession>
<proteinExistence type="predicted"/>
<reference evidence="2 3" key="1">
    <citation type="submission" date="2016-10" db="EMBL/GenBank/DDBJ databases">
        <title>Genome sequence of Streptomyces sp. MUSC 1.</title>
        <authorList>
            <person name="Lee L.-H."/>
            <person name="Ser H.-L."/>
            <person name="Law J.W.-F."/>
        </authorList>
    </citation>
    <scope>NUCLEOTIDE SEQUENCE [LARGE SCALE GENOMIC DNA]</scope>
    <source>
        <strain evidence="2 3">MUSC 1</strain>
    </source>
</reference>
<comment type="caution">
    <text evidence="2">The sequence shown here is derived from an EMBL/GenBank/DDBJ whole genome shotgun (WGS) entry which is preliminary data.</text>
</comment>
<dbReference type="EMBL" id="MLYO01000009">
    <property type="protein sequence ID" value="OIK07731.1"/>
    <property type="molecule type" value="Genomic_DNA"/>
</dbReference>
<evidence type="ECO:0000313" key="3">
    <source>
        <dbReference type="Proteomes" id="UP000179642"/>
    </source>
</evidence>
<gene>
    <name evidence="2" type="ORF">BIV23_01745</name>
</gene>
<sequence>MRRQGRHADHEKWITTDRILPHPDHRPSGRMSAVPTPLEHTRLQLELYLRIRAKAAWPQLAGLRVRHGASTPTWKAN</sequence>
<feature type="region of interest" description="Disordered" evidence="1">
    <location>
        <begin position="1"/>
        <end position="37"/>
    </location>
</feature>
<name>A0A1S2QQ46_9ACTN</name>
<organism evidence="2 3">
    <name type="scientific">Streptomyces monashensis</name>
    <dbReference type="NCBI Taxonomy" id="1678012"/>
    <lineage>
        <taxon>Bacteria</taxon>
        <taxon>Bacillati</taxon>
        <taxon>Actinomycetota</taxon>
        <taxon>Actinomycetes</taxon>
        <taxon>Kitasatosporales</taxon>
        <taxon>Streptomycetaceae</taxon>
        <taxon>Streptomyces</taxon>
    </lineage>
</organism>
<evidence type="ECO:0000256" key="1">
    <source>
        <dbReference type="SAM" id="MobiDB-lite"/>
    </source>
</evidence>
<keyword evidence="3" id="KW-1185">Reference proteome</keyword>
<feature type="compositionally biased region" description="Basic and acidic residues" evidence="1">
    <location>
        <begin position="1"/>
        <end position="27"/>
    </location>
</feature>
<dbReference type="AlphaFoldDB" id="A0A1S2QQ46"/>
<evidence type="ECO:0000313" key="2">
    <source>
        <dbReference type="EMBL" id="OIK07731.1"/>
    </source>
</evidence>